<evidence type="ECO:0000259" key="1">
    <source>
        <dbReference type="Pfam" id="PF01757"/>
    </source>
</evidence>
<comment type="caution">
    <text evidence="3">The sequence shown here is derived from an EMBL/GenBank/DDBJ whole genome shotgun (WGS) entry which is preliminary data.</text>
</comment>
<dbReference type="InterPro" id="IPR043968">
    <property type="entry name" value="SGNH"/>
</dbReference>
<protein>
    <submittedName>
        <fullName evidence="3">Uncharacterized protein</fullName>
    </submittedName>
</protein>
<proteinExistence type="predicted"/>
<keyword evidence="4" id="KW-1185">Reference proteome</keyword>
<reference evidence="3 4" key="1">
    <citation type="submission" date="2016-05" db="EMBL/GenBank/DDBJ databases">
        <authorList>
            <person name="Lavstsen T."/>
            <person name="Jespersen J.S."/>
        </authorList>
    </citation>
    <scope>NUCLEOTIDE SEQUENCE [LARGE SCALE GENOMIC DNA]</scope>
    <source>
        <strain evidence="3 4">YLB-01</strain>
    </source>
</reference>
<feature type="domain" description="SGNH" evidence="2">
    <location>
        <begin position="464"/>
        <end position="673"/>
    </location>
</feature>
<accession>A0A1B9NBD7</accession>
<name>A0A1B9NBD7_9MICO</name>
<dbReference type="RefSeq" id="WP_067026260.1">
    <property type="nucleotide sequence ID" value="NZ_CP038256.1"/>
</dbReference>
<dbReference type="GO" id="GO:0016747">
    <property type="term" value="F:acyltransferase activity, transferring groups other than amino-acyl groups"/>
    <property type="evidence" value="ECO:0007669"/>
    <property type="project" value="InterPro"/>
</dbReference>
<sequence length="683" mass="72802">MSAAPRPEPDSRGSGVRTDIQALRAFAVMAVVGFHIWPLALPGGYIGVDVFFVISGFLITGQLVRGREAGTLKLSRFWAARARRLLPASLLVLLASVVLTLIWAPPTVAGQYLRSIIGSALYVENWLLAADGVDYLAHDNQPPIAQHYWSLSAEEQFYVLWPLLVIAVTVGVSRSLAAKRRALLTAVVAIAVVSFAVSVWLTGASYPFGYFSTVSRVWEFALGAIVALAPALRLPRWAHLLAWFASLALLIATAFAFDATTRFPGPAALLPTAATALLIALGPTAPSRVLERAVALRPVQWLGDQSYGIYLWHWPLIVIAPAVLGHAPDLPHNLVILMLTIVLAAVVKRFVEDPIRFGARTRTAAPARIGLATVAAMVLVVASAGVPMWQNARAAAEQQAAVADELADPADCRGAHLLLASGCEGHAGTTYPASAMVPTLAGLMDDTGGAYGCYDYEVTTATEPTSCTFGSTSPDALRIAINGDSHGAMLVPGLREVAEDRGWSIDTYVGRGCVWRVPGAEDCATRYATLDEHILQGDYDVLLVTALNTQDVDDAAREVIAQEYAAAWRAAEQAGIQVVVLADNPNVPQSAQDCVAASTEFDLRTCAFPEADAHLDTDPLRAAAELADVPLIDLSDAYCVDGACPMALGGVIVYRDTHHITATFSRTLAPYLADELERAVGQR</sequence>
<dbReference type="Proteomes" id="UP000093355">
    <property type="component" value="Unassembled WGS sequence"/>
</dbReference>
<organism evidence="3 4">
    <name type="scientific">Microbacterium sediminis</name>
    <dbReference type="NCBI Taxonomy" id="904291"/>
    <lineage>
        <taxon>Bacteria</taxon>
        <taxon>Bacillati</taxon>
        <taxon>Actinomycetota</taxon>
        <taxon>Actinomycetes</taxon>
        <taxon>Micrococcales</taxon>
        <taxon>Microbacteriaceae</taxon>
        <taxon>Microbacterium</taxon>
    </lineage>
</organism>
<gene>
    <name evidence="3" type="ORF">A7J15_06775</name>
</gene>
<dbReference type="InterPro" id="IPR050879">
    <property type="entry name" value="Acyltransferase_3"/>
</dbReference>
<dbReference type="GO" id="GO:0016020">
    <property type="term" value="C:membrane"/>
    <property type="evidence" value="ECO:0007669"/>
    <property type="project" value="TreeGrafter"/>
</dbReference>
<dbReference type="OrthoDB" id="3404679at2"/>
<dbReference type="AlphaFoldDB" id="A0A1B9NBD7"/>
<dbReference type="PANTHER" id="PTHR23028:SF53">
    <property type="entry name" value="ACYL_TRANSF_3 DOMAIN-CONTAINING PROTEIN"/>
    <property type="match status" value="1"/>
</dbReference>
<dbReference type="Pfam" id="PF01757">
    <property type="entry name" value="Acyl_transf_3"/>
    <property type="match status" value="1"/>
</dbReference>
<evidence type="ECO:0000259" key="2">
    <source>
        <dbReference type="Pfam" id="PF19040"/>
    </source>
</evidence>
<evidence type="ECO:0000313" key="3">
    <source>
        <dbReference type="EMBL" id="OCG73909.1"/>
    </source>
</evidence>
<dbReference type="PANTHER" id="PTHR23028">
    <property type="entry name" value="ACETYLTRANSFERASE"/>
    <property type="match status" value="1"/>
</dbReference>
<evidence type="ECO:0000313" key="4">
    <source>
        <dbReference type="Proteomes" id="UP000093355"/>
    </source>
</evidence>
<dbReference type="GO" id="GO:0009103">
    <property type="term" value="P:lipopolysaccharide biosynthetic process"/>
    <property type="evidence" value="ECO:0007669"/>
    <property type="project" value="TreeGrafter"/>
</dbReference>
<feature type="domain" description="Acyltransferase 3" evidence="1">
    <location>
        <begin position="19"/>
        <end position="347"/>
    </location>
</feature>
<dbReference type="EMBL" id="LXMD01000023">
    <property type="protein sequence ID" value="OCG73909.1"/>
    <property type="molecule type" value="Genomic_DNA"/>
</dbReference>
<dbReference type="Pfam" id="PF19040">
    <property type="entry name" value="SGNH"/>
    <property type="match status" value="1"/>
</dbReference>
<dbReference type="STRING" id="904291.A7J15_06775"/>
<dbReference type="InterPro" id="IPR002656">
    <property type="entry name" value="Acyl_transf_3_dom"/>
</dbReference>